<dbReference type="Proteomes" id="UP000023152">
    <property type="component" value="Unassembled WGS sequence"/>
</dbReference>
<reference evidence="1 2" key="1">
    <citation type="journal article" date="2013" name="Curr. Biol.">
        <title>The Genome of the Foraminiferan Reticulomyxa filosa.</title>
        <authorList>
            <person name="Glockner G."/>
            <person name="Hulsmann N."/>
            <person name="Schleicher M."/>
            <person name="Noegel A.A."/>
            <person name="Eichinger L."/>
            <person name="Gallinger C."/>
            <person name="Pawlowski J."/>
            <person name="Sierra R."/>
            <person name="Euteneuer U."/>
            <person name="Pillet L."/>
            <person name="Moustafa A."/>
            <person name="Platzer M."/>
            <person name="Groth M."/>
            <person name="Szafranski K."/>
            <person name="Schliwa M."/>
        </authorList>
    </citation>
    <scope>NUCLEOTIDE SEQUENCE [LARGE SCALE GENOMIC DNA]</scope>
</reference>
<evidence type="ECO:0000313" key="2">
    <source>
        <dbReference type="Proteomes" id="UP000023152"/>
    </source>
</evidence>
<proteinExistence type="predicted"/>
<evidence type="ECO:0000313" key="1">
    <source>
        <dbReference type="EMBL" id="ETO05611.1"/>
    </source>
</evidence>
<accession>X6LW57</accession>
<gene>
    <name evidence="1" type="ORF">RFI_31783</name>
</gene>
<sequence>MILNNPLTRAMFDWPFYQQQFQKQKDKMINNQEKKKSEEDEKYECLISGLSDEKEDKDKALGAITVKLCGKQFDNAFNYLISRLNCEEIYIYINNDKYACLLVRIVQRLDEE</sequence>
<dbReference type="AlphaFoldDB" id="X6LW57"/>
<organism evidence="1 2">
    <name type="scientific">Reticulomyxa filosa</name>
    <dbReference type="NCBI Taxonomy" id="46433"/>
    <lineage>
        <taxon>Eukaryota</taxon>
        <taxon>Sar</taxon>
        <taxon>Rhizaria</taxon>
        <taxon>Retaria</taxon>
        <taxon>Foraminifera</taxon>
        <taxon>Monothalamids</taxon>
        <taxon>Reticulomyxidae</taxon>
        <taxon>Reticulomyxa</taxon>
    </lineage>
</organism>
<name>X6LW57_RETFI</name>
<comment type="caution">
    <text evidence="1">The sequence shown here is derived from an EMBL/GenBank/DDBJ whole genome shotgun (WGS) entry which is preliminary data.</text>
</comment>
<keyword evidence="2" id="KW-1185">Reference proteome</keyword>
<protein>
    <submittedName>
        <fullName evidence="1">Uncharacterized protein</fullName>
    </submittedName>
</protein>
<dbReference type="EMBL" id="ASPP01027927">
    <property type="protein sequence ID" value="ETO05611.1"/>
    <property type="molecule type" value="Genomic_DNA"/>
</dbReference>